<gene>
    <name evidence="1" type="ORF">A8926_5669</name>
</gene>
<evidence type="ECO:0000313" key="1">
    <source>
        <dbReference type="EMBL" id="PKW17670.1"/>
    </source>
</evidence>
<dbReference type="Proteomes" id="UP000233786">
    <property type="component" value="Unassembled WGS sequence"/>
</dbReference>
<keyword evidence="2" id="KW-1185">Reference proteome</keyword>
<accession>A0A2N3Y442</accession>
<protein>
    <submittedName>
        <fullName evidence="1">Uncharacterized protein</fullName>
    </submittedName>
</protein>
<dbReference type="AlphaFoldDB" id="A0A2N3Y442"/>
<organism evidence="1 2">
    <name type="scientific">Saccharopolyspora spinosa</name>
    <dbReference type="NCBI Taxonomy" id="60894"/>
    <lineage>
        <taxon>Bacteria</taxon>
        <taxon>Bacillati</taxon>
        <taxon>Actinomycetota</taxon>
        <taxon>Actinomycetes</taxon>
        <taxon>Pseudonocardiales</taxon>
        <taxon>Pseudonocardiaceae</taxon>
        <taxon>Saccharopolyspora</taxon>
    </lineage>
</organism>
<name>A0A2N3Y442_SACSN</name>
<comment type="caution">
    <text evidence="1">The sequence shown here is derived from an EMBL/GenBank/DDBJ whole genome shotgun (WGS) entry which is preliminary data.</text>
</comment>
<reference evidence="1" key="1">
    <citation type="submission" date="2017-12" db="EMBL/GenBank/DDBJ databases">
        <title>Sequencing the genomes of 1000 Actinobacteria strains.</title>
        <authorList>
            <person name="Klenk H.-P."/>
        </authorList>
    </citation>
    <scope>NUCLEOTIDE SEQUENCE [LARGE SCALE GENOMIC DNA]</scope>
    <source>
        <strain evidence="1">DSM 44228</strain>
    </source>
</reference>
<evidence type="ECO:0000313" key="2">
    <source>
        <dbReference type="Proteomes" id="UP000233786"/>
    </source>
</evidence>
<sequence>MPILRTGRIAQGWNICPSPVANVDPETGRTYVVFEPRVKHASPQRTPSHTL</sequence>
<proteinExistence type="predicted"/>
<dbReference type="EMBL" id="PJNB01000001">
    <property type="protein sequence ID" value="PKW17670.1"/>
    <property type="molecule type" value="Genomic_DNA"/>
</dbReference>